<dbReference type="Proteomes" id="UP000249082">
    <property type="component" value="Unassembled WGS sequence"/>
</dbReference>
<organism evidence="2 3">
    <name type="scientific">Novosphingobium pentaromativorans</name>
    <dbReference type="NCBI Taxonomy" id="205844"/>
    <lineage>
        <taxon>Bacteria</taxon>
        <taxon>Pseudomonadati</taxon>
        <taxon>Pseudomonadota</taxon>
        <taxon>Alphaproteobacteria</taxon>
        <taxon>Sphingomonadales</taxon>
        <taxon>Sphingomonadaceae</taxon>
        <taxon>Novosphingobium</taxon>
    </lineage>
</organism>
<name>A0A2W5QGA8_9SPHN</name>
<proteinExistence type="predicted"/>
<evidence type="ECO:0000313" key="3">
    <source>
        <dbReference type="Proteomes" id="UP000249082"/>
    </source>
</evidence>
<feature type="compositionally biased region" description="Low complexity" evidence="1">
    <location>
        <begin position="17"/>
        <end position="28"/>
    </location>
</feature>
<dbReference type="AlphaFoldDB" id="A0A2W5QGA8"/>
<comment type="caution">
    <text evidence="2">The sequence shown here is derived from an EMBL/GenBank/DDBJ whole genome shotgun (WGS) entry which is preliminary data.</text>
</comment>
<accession>A0A2W5QGA8</accession>
<feature type="region of interest" description="Disordered" evidence="1">
    <location>
        <begin position="1"/>
        <end position="42"/>
    </location>
</feature>
<evidence type="ECO:0000313" key="2">
    <source>
        <dbReference type="EMBL" id="PZQ53753.1"/>
    </source>
</evidence>
<protein>
    <submittedName>
        <fullName evidence="2">Uncharacterized protein</fullName>
    </submittedName>
</protein>
<evidence type="ECO:0000256" key="1">
    <source>
        <dbReference type="SAM" id="MobiDB-lite"/>
    </source>
</evidence>
<dbReference type="EMBL" id="QFPX01000012">
    <property type="protein sequence ID" value="PZQ53753.1"/>
    <property type="molecule type" value="Genomic_DNA"/>
</dbReference>
<reference evidence="2 3" key="1">
    <citation type="submission" date="2017-08" db="EMBL/GenBank/DDBJ databases">
        <title>Infants hospitalized years apart are colonized by the same room-sourced microbial strains.</title>
        <authorList>
            <person name="Brooks B."/>
            <person name="Olm M.R."/>
            <person name="Firek B.A."/>
            <person name="Baker R."/>
            <person name="Thomas B.C."/>
            <person name="Morowitz M.J."/>
            <person name="Banfield J.F."/>
        </authorList>
    </citation>
    <scope>NUCLEOTIDE SEQUENCE [LARGE SCALE GENOMIC DNA]</scope>
    <source>
        <strain evidence="2">S2_005_002_R2_33</strain>
    </source>
</reference>
<gene>
    <name evidence="2" type="ORF">DI555_14795</name>
</gene>
<sequence length="283" mass="30370">MLGTSGTLSKARAQEQVSSDAPAVADASGEAPTATDTSRRPIGRGGTGWTVIVSPYVWGASLGGDLGLAGLQTGAHLPFGDIFKHLDIAAMGNLELVNGRWGGYLDAQHVKTSQTEQVLSIPVDLDIRTTRVAGGFYYKAWIVPLSGETAFGVQRNISFEPTAGLRWTDLKARAAAAPLALQTSKGASWVDPFVGLRMNADLSRHWNLFVQGDVGGFGAGSDISVNAAAMLGYRTRVLGQRTILRAGYRFIYEDYDQPDFTGRGRFVWDMQQRGPLVGMSVLF</sequence>